<dbReference type="InterPro" id="IPR037004">
    <property type="entry name" value="Exonuc_VII_ssu_sf"/>
</dbReference>
<dbReference type="SUPFAM" id="SSF116842">
    <property type="entry name" value="XseB-like"/>
    <property type="match status" value="1"/>
</dbReference>
<comment type="catalytic activity">
    <reaction evidence="6">
        <text>Exonucleolytic cleavage in either 5'- to 3'- or 3'- to 5'-direction to yield nucleoside 5'-phosphates.</text>
        <dbReference type="EC" id="3.1.11.6"/>
    </reaction>
</comment>
<gene>
    <name evidence="6 8" type="primary">xseB</name>
    <name evidence="8" type="ORF">NSMM_880023</name>
</gene>
<evidence type="ECO:0000256" key="2">
    <source>
        <dbReference type="ARBA" id="ARBA00022490"/>
    </source>
</evidence>
<dbReference type="GO" id="GO:0005829">
    <property type="term" value="C:cytosol"/>
    <property type="evidence" value="ECO:0007669"/>
    <property type="project" value="TreeGrafter"/>
</dbReference>
<dbReference type="GO" id="GO:0008855">
    <property type="term" value="F:exodeoxyribonuclease VII activity"/>
    <property type="evidence" value="ECO:0007669"/>
    <property type="project" value="UniProtKB-UniRule"/>
</dbReference>
<keyword evidence="3 6" id="KW-0540">Nuclease</keyword>
<protein>
    <recommendedName>
        <fullName evidence="6">Exodeoxyribonuclease 7 small subunit</fullName>
        <ecNumber evidence="6">3.1.11.6</ecNumber>
    </recommendedName>
    <alternativeName>
        <fullName evidence="6">Exodeoxyribonuclease VII small subunit</fullName>
        <shortName evidence="6">Exonuclease VII small subunit</shortName>
    </alternativeName>
</protein>
<comment type="similarity">
    <text evidence="1 6">Belongs to the XseB family.</text>
</comment>
<dbReference type="GO" id="GO:0009318">
    <property type="term" value="C:exodeoxyribonuclease VII complex"/>
    <property type="evidence" value="ECO:0007669"/>
    <property type="project" value="UniProtKB-UniRule"/>
</dbReference>
<comment type="function">
    <text evidence="6">Bidirectionally degrades single-stranded DNA into large acid-insoluble oligonucleotides, which are then degraded further into small acid-soluble oligonucleotides.</text>
</comment>
<evidence type="ECO:0000256" key="6">
    <source>
        <dbReference type="HAMAP-Rule" id="MF_00337"/>
    </source>
</evidence>
<keyword evidence="2 6" id="KW-0963">Cytoplasm</keyword>
<evidence type="ECO:0000313" key="9">
    <source>
        <dbReference type="Proteomes" id="UP000198729"/>
    </source>
</evidence>
<dbReference type="STRING" id="51642.NSMM_880023"/>
<organism evidence="8 9">
    <name type="scientific">Nitrosomonas mobilis</name>
    <dbReference type="NCBI Taxonomy" id="51642"/>
    <lineage>
        <taxon>Bacteria</taxon>
        <taxon>Pseudomonadati</taxon>
        <taxon>Pseudomonadota</taxon>
        <taxon>Betaproteobacteria</taxon>
        <taxon>Nitrosomonadales</taxon>
        <taxon>Nitrosomonadaceae</taxon>
        <taxon>Nitrosomonas</taxon>
    </lineage>
</organism>
<evidence type="ECO:0000256" key="7">
    <source>
        <dbReference type="SAM" id="MobiDB-lite"/>
    </source>
</evidence>
<dbReference type="HAMAP" id="MF_00337">
    <property type="entry name" value="Exonuc_7_S"/>
    <property type="match status" value="1"/>
</dbReference>
<keyword evidence="5 6" id="KW-0269">Exonuclease</keyword>
<comment type="subunit">
    <text evidence="6">Heterooligomer composed of large and small subunits.</text>
</comment>
<dbReference type="PANTHER" id="PTHR34137">
    <property type="entry name" value="EXODEOXYRIBONUCLEASE 7 SMALL SUBUNIT"/>
    <property type="match status" value="1"/>
</dbReference>
<comment type="subcellular location">
    <subcellularLocation>
        <location evidence="6">Cytoplasm</location>
    </subcellularLocation>
</comment>
<keyword evidence="9" id="KW-1185">Reference proteome</keyword>
<sequence length="90" mass="10205">MSAMKKKTTETEAIPQAKTQPQDFEHAVAELEGIVVAMESGQMNLQESLSNYKRGMELLQYCQTTLENSQQQIKIFEADMLKNFTVTDSQ</sequence>
<name>A0A1G5SJ46_9PROT</name>
<evidence type="ECO:0000313" key="8">
    <source>
        <dbReference type="EMBL" id="SCZ87017.1"/>
    </source>
</evidence>
<dbReference type="EMBL" id="FMWO01000100">
    <property type="protein sequence ID" value="SCZ87017.1"/>
    <property type="molecule type" value="Genomic_DNA"/>
</dbReference>
<dbReference type="Proteomes" id="UP000198729">
    <property type="component" value="Unassembled WGS sequence"/>
</dbReference>
<proteinExistence type="inferred from homology"/>
<dbReference type="RefSeq" id="WP_425412388.1">
    <property type="nucleotide sequence ID" value="NZ_FMWO01000100.1"/>
</dbReference>
<evidence type="ECO:0000256" key="5">
    <source>
        <dbReference type="ARBA" id="ARBA00022839"/>
    </source>
</evidence>
<evidence type="ECO:0000256" key="4">
    <source>
        <dbReference type="ARBA" id="ARBA00022801"/>
    </source>
</evidence>
<dbReference type="PANTHER" id="PTHR34137:SF1">
    <property type="entry name" value="EXODEOXYRIBONUCLEASE 7 SMALL SUBUNIT"/>
    <property type="match status" value="1"/>
</dbReference>
<accession>A0A1G5SJ46</accession>
<feature type="region of interest" description="Disordered" evidence="7">
    <location>
        <begin position="1"/>
        <end position="23"/>
    </location>
</feature>
<dbReference type="Pfam" id="PF02609">
    <property type="entry name" value="Exonuc_VII_S"/>
    <property type="match status" value="1"/>
</dbReference>
<dbReference type="EC" id="3.1.11.6" evidence="6"/>
<keyword evidence="4 6" id="KW-0378">Hydrolase</keyword>
<dbReference type="Gene3D" id="1.10.287.1040">
    <property type="entry name" value="Exonuclease VII, small subunit"/>
    <property type="match status" value="1"/>
</dbReference>
<reference evidence="8 9" key="1">
    <citation type="submission" date="2016-10" db="EMBL/GenBank/DDBJ databases">
        <authorList>
            <person name="de Groot N.N."/>
        </authorList>
    </citation>
    <scope>NUCLEOTIDE SEQUENCE [LARGE SCALE GENOMIC DNA]</scope>
    <source>
        <strain evidence="8">1</strain>
    </source>
</reference>
<evidence type="ECO:0000256" key="1">
    <source>
        <dbReference type="ARBA" id="ARBA00009998"/>
    </source>
</evidence>
<dbReference type="AlphaFoldDB" id="A0A1G5SJ46"/>
<dbReference type="NCBIfam" id="TIGR01280">
    <property type="entry name" value="xseB"/>
    <property type="match status" value="1"/>
</dbReference>
<dbReference type="NCBIfam" id="NF002141">
    <property type="entry name" value="PRK00977.1-5"/>
    <property type="match status" value="1"/>
</dbReference>
<dbReference type="GO" id="GO:0006308">
    <property type="term" value="P:DNA catabolic process"/>
    <property type="evidence" value="ECO:0007669"/>
    <property type="project" value="UniProtKB-UniRule"/>
</dbReference>
<evidence type="ECO:0000256" key="3">
    <source>
        <dbReference type="ARBA" id="ARBA00022722"/>
    </source>
</evidence>
<dbReference type="InterPro" id="IPR003761">
    <property type="entry name" value="Exonuc_VII_S"/>
</dbReference>